<feature type="domain" description="N-acetyltransferase" evidence="4">
    <location>
        <begin position="163"/>
        <end position="309"/>
    </location>
</feature>
<sequence length="309" mass="35845">MKDLEKKIDAVRHFNRFFTRQIGVLREGLLHSPFTLTEVRILFELAHHDRLTASDLSRELGLDPGYLSRILARFEEKGLIEKTRSETDARQRLLSLTSEGKKVFSQLDRRSREEVAEMLGSLSEGDQQRLLEAMETIERVLTRGQGFKFSEPFFLRPPESGDMGWVVHRHGVLYAREYGWNERFEALAAQIVADYMRHHDPAKERCWIAEMNGENVGCVFVMKESDAVARLRLLLVEPQARGLGLGNRLVEECIRFSRRCGYKKLVLWTNNVLKAARHIYRKNGFKLVKEEKHSQFGQDLVGETWELSL</sequence>
<evidence type="ECO:0000259" key="3">
    <source>
        <dbReference type="PROSITE" id="PS50995"/>
    </source>
</evidence>
<feature type="domain" description="HTH marR-type" evidence="3">
    <location>
        <begin position="1"/>
        <end position="139"/>
    </location>
</feature>
<organism evidence="5 6">
    <name type="scientific">Planifilum fimeticola</name>
    <dbReference type="NCBI Taxonomy" id="201975"/>
    <lineage>
        <taxon>Bacteria</taxon>
        <taxon>Bacillati</taxon>
        <taxon>Bacillota</taxon>
        <taxon>Bacilli</taxon>
        <taxon>Bacillales</taxon>
        <taxon>Thermoactinomycetaceae</taxon>
        <taxon>Planifilum</taxon>
    </lineage>
</organism>
<keyword evidence="1 5" id="KW-0808">Transferase</keyword>
<dbReference type="PROSITE" id="PS51186">
    <property type="entry name" value="GNAT"/>
    <property type="match status" value="1"/>
</dbReference>
<dbReference type="CDD" id="cd04301">
    <property type="entry name" value="NAT_SF"/>
    <property type="match status" value="1"/>
</dbReference>
<gene>
    <name evidence="5" type="ORF">CLV97_105152</name>
</gene>
<dbReference type="PANTHER" id="PTHR13947">
    <property type="entry name" value="GNAT FAMILY N-ACETYLTRANSFERASE"/>
    <property type="match status" value="1"/>
</dbReference>
<dbReference type="GO" id="GO:0003677">
    <property type="term" value="F:DNA binding"/>
    <property type="evidence" value="ECO:0007669"/>
    <property type="project" value="UniProtKB-KW"/>
</dbReference>
<dbReference type="GO" id="GO:0003700">
    <property type="term" value="F:DNA-binding transcription factor activity"/>
    <property type="evidence" value="ECO:0007669"/>
    <property type="project" value="InterPro"/>
</dbReference>
<dbReference type="Gene3D" id="1.10.10.10">
    <property type="entry name" value="Winged helix-like DNA-binding domain superfamily/Winged helix DNA-binding domain"/>
    <property type="match status" value="1"/>
</dbReference>
<dbReference type="Pfam" id="PF13508">
    <property type="entry name" value="Acetyltransf_7"/>
    <property type="match status" value="1"/>
</dbReference>
<dbReference type="GO" id="GO:0008080">
    <property type="term" value="F:N-acetyltransferase activity"/>
    <property type="evidence" value="ECO:0007669"/>
    <property type="project" value="InterPro"/>
</dbReference>
<evidence type="ECO:0000313" key="5">
    <source>
        <dbReference type="EMBL" id="PRX41720.1"/>
    </source>
</evidence>
<dbReference type="InterPro" id="IPR050769">
    <property type="entry name" value="NAT_camello-type"/>
</dbReference>
<accession>A0A2T0LHM9</accession>
<evidence type="ECO:0000256" key="2">
    <source>
        <dbReference type="ARBA" id="ARBA00023125"/>
    </source>
</evidence>
<dbReference type="InterPro" id="IPR036388">
    <property type="entry name" value="WH-like_DNA-bd_sf"/>
</dbReference>
<dbReference type="EMBL" id="PVNE01000005">
    <property type="protein sequence ID" value="PRX41720.1"/>
    <property type="molecule type" value="Genomic_DNA"/>
</dbReference>
<evidence type="ECO:0000256" key="1">
    <source>
        <dbReference type="ARBA" id="ARBA00022679"/>
    </source>
</evidence>
<comment type="caution">
    <text evidence="5">The sequence shown here is derived from an EMBL/GenBank/DDBJ whole genome shotgun (WGS) entry which is preliminary data.</text>
</comment>
<dbReference type="PROSITE" id="PS50995">
    <property type="entry name" value="HTH_MARR_2"/>
    <property type="match status" value="1"/>
</dbReference>
<dbReference type="Proteomes" id="UP000237797">
    <property type="component" value="Unassembled WGS sequence"/>
</dbReference>
<name>A0A2T0LHM9_9BACL</name>
<dbReference type="InterPro" id="IPR000835">
    <property type="entry name" value="HTH_MarR-typ"/>
</dbReference>
<dbReference type="CDD" id="cd00090">
    <property type="entry name" value="HTH_ARSR"/>
    <property type="match status" value="1"/>
</dbReference>
<keyword evidence="2" id="KW-0238">DNA-binding</keyword>
<keyword evidence="6" id="KW-1185">Reference proteome</keyword>
<dbReference type="RefSeq" id="WP_106344445.1">
    <property type="nucleotide sequence ID" value="NZ_PVNE01000005.1"/>
</dbReference>
<protein>
    <submittedName>
        <fullName evidence="5">MarR family transcriptional regulator with acetyltransferase activity</fullName>
    </submittedName>
</protein>
<dbReference type="Gene3D" id="3.40.630.30">
    <property type="match status" value="1"/>
</dbReference>
<dbReference type="AlphaFoldDB" id="A0A2T0LHM9"/>
<dbReference type="SUPFAM" id="SSF46785">
    <property type="entry name" value="Winged helix' DNA-binding domain"/>
    <property type="match status" value="1"/>
</dbReference>
<evidence type="ECO:0000259" key="4">
    <source>
        <dbReference type="PROSITE" id="PS51186"/>
    </source>
</evidence>
<evidence type="ECO:0000313" key="6">
    <source>
        <dbReference type="Proteomes" id="UP000237797"/>
    </source>
</evidence>
<dbReference type="InterPro" id="IPR011991">
    <property type="entry name" value="ArsR-like_HTH"/>
</dbReference>
<dbReference type="InterPro" id="IPR036390">
    <property type="entry name" value="WH_DNA-bd_sf"/>
</dbReference>
<dbReference type="InterPro" id="IPR016181">
    <property type="entry name" value="Acyl_CoA_acyltransferase"/>
</dbReference>
<dbReference type="InterPro" id="IPR000182">
    <property type="entry name" value="GNAT_dom"/>
</dbReference>
<dbReference type="SMART" id="SM00347">
    <property type="entry name" value="HTH_MARR"/>
    <property type="match status" value="1"/>
</dbReference>
<dbReference type="SUPFAM" id="SSF55729">
    <property type="entry name" value="Acyl-CoA N-acyltransferases (Nat)"/>
    <property type="match status" value="1"/>
</dbReference>
<proteinExistence type="predicted"/>
<dbReference type="Pfam" id="PF12802">
    <property type="entry name" value="MarR_2"/>
    <property type="match status" value="1"/>
</dbReference>
<dbReference type="OrthoDB" id="5419426at2"/>
<dbReference type="PRINTS" id="PR00598">
    <property type="entry name" value="HTHMARR"/>
</dbReference>
<dbReference type="PANTHER" id="PTHR13947:SF37">
    <property type="entry name" value="LD18367P"/>
    <property type="match status" value="1"/>
</dbReference>
<reference evidence="5 6" key="1">
    <citation type="submission" date="2018-03" db="EMBL/GenBank/DDBJ databases">
        <title>Genomic Encyclopedia of Archaeal and Bacterial Type Strains, Phase II (KMG-II): from individual species to whole genera.</title>
        <authorList>
            <person name="Goeker M."/>
        </authorList>
    </citation>
    <scope>NUCLEOTIDE SEQUENCE [LARGE SCALE GENOMIC DNA]</scope>
    <source>
        <strain evidence="5 6">DSM 44946</strain>
    </source>
</reference>